<sequence length="236" mass="25887">MANHAPLNNVDHKNLRVVTTRGAAYGDAVMSALTFPAEFRDLQACYPIVFAQDGNGSYDAIALLGFEQGENLFLGPNGWDAPTIPLTIERQPFMIGRSGEELSVHVDLDSPRVRDGGIEGEALFLTYGGTSEYLERISSVLRTIHEGLAASRAFVGALVELELIESFVLDVELDDGSQNRLAGFYTINEDRLAQLSGEQLARLHAQGYLQAIYMAVASLAQFRGLIQRKNRANDIR</sequence>
<dbReference type="Proteomes" id="UP001165263">
    <property type="component" value="Unassembled WGS sequence"/>
</dbReference>
<proteinExistence type="predicted"/>
<keyword evidence="2" id="KW-1185">Reference proteome</keyword>
<name>A0ABT2C4X1_9BURK</name>
<evidence type="ECO:0000313" key="2">
    <source>
        <dbReference type="Proteomes" id="UP001165263"/>
    </source>
</evidence>
<dbReference type="RefSeq" id="WP_259451444.1">
    <property type="nucleotide sequence ID" value="NZ_CP119520.1"/>
</dbReference>
<dbReference type="EMBL" id="JANUHC010000009">
    <property type="protein sequence ID" value="MCS0632414.1"/>
    <property type="molecule type" value="Genomic_DNA"/>
</dbReference>
<protein>
    <submittedName>
        <fullName evidence="1">SapC family protein</fullName>
    </submittedName>
</protein>
<reference evidence="1" key="1">
    <citation type="submission" date="2022-08" db="EMBL/GenBank/DDBJ databases">
        <title>Reclassification of Massilia species as members of the genera Telluria, Duganella, Pseudoduganella, Mokoshia gen. nov. and Zemynaea gen. nov. using orthogonal and non-orthogonal genome-based approaches.</title>
        <authorList>
            <person name="Bowman J.P."/>
        </authorList>
    </citation>
    <scope>NUCLEOTIDE SEQUENCE</scope>
    <source>
        <strain evidence="1">LMG 11547</strain>
    </source>
</reference>
<evidence type="ECO:0000313" key="1">
    <source>
        <dbReference type="EMBL" id="MCS0632414.1"/>
    </source>
</evidence>
<accession>A0ABT2C4X1</accession>
<dbReference type="Pfam" id="PF07277">
    <property type="entry name" value="SapC"/>
    <property type="match status" value="1"/>
</dbReference>
<gene>
    <name evidence="1" type="ORF">NX786_24075</name>
</gene>
<comment type="caution">
    <text evidence="1">The sequence shown here is derived from an EMBL/GenBank/DDBJ whole genome shotgun (WGS) entry which is preliminary data.</text>
</comment>
<dbReference type="InterPro" id="IPR010836">
    <property type="entry name" value="SapC"/>
</dbReference>
<organism evidence="1 2">
    <name type="scientific">Telluria mixta</name>
    <dbReference type="NCBI Taxonomy" id="34071"/>
    <lineage>
        <taxon>Bacteria</taxon>
        <taxon>Pseudomonadati</taxon>
        <taxon>Pseudomonadota</taxon>
        <taxon>Betaproteobacteria</taxon>
        <taxon>Burkholderiales</taxon>
        <taxon>Oxalobacteraceae</taxon>
        <taxon>Telluria group</taxon>
        <taxon>Telluria</taxon>
    </lineage>
</organism>